<gene>
    <name evidence="1" type="ORF">MRB53_005100</name>
</gene>
<comment type="caution">
    <text evidence="1">The sequence shown here is derived from an EMBL/GenBank/DDBJ whole genome shotgun (WGS) entry which is preliminary data.</text>
</comment>
<reference evidence="1 2" key="1">
    <citation type="journal article" date="2022" name="Hortic Res">
        <title>A haplotype resolved chromosomal level avocado genome allows analysis of novel avocado genes.</title>
        <authorList>
            <person name="Nath O."/>
            <person name="Fletcher S.J."/>
            <person name="Hayward A."/>
            <person name="Shaw L.M."/>
            <person name="Masouleh A.K."/>
            <person name="Furtado A."/>
            <person name="Henry R.J."/>
            <person name="Mitter N."/>
        </authorList>
    </citation>
    <scope>NUCLEOTIDE SEQUENCE [LARGE SCALE GENOMIC DNA]</scope>
    <source>
        <strain evidence="2">cv. Hass</strain>
    </source>
</reference>
<organism evidence="1 2">
    <name type="scientific">Persea americana</name>
    <name type="common">Avocado</name>
    <dbReference type="NCBI Taxonomy" id="3435"/>
    <lineage>
        <taxon>Eukaryota</taxon>
        <taxon>Viridiplantae</taxon>
        <taxon>Streptophyta</taxon>
        <taxon>Embryophyta</taxon>
        <taxon>Tracheophyta</taxon>
        <taxon>Spermatophyta</taxon>
        <taxon>Magnoliopsida</taxon>
        <taxon>Magnoliidae</taxon>
        <taxon>Laurales</taxon>
        <taxon>Lauraceae</taxon>
        <taxon>Persea</taxon>
    </lineage>
</organism>
<name>A0ACC2MDV6_PERAE</name>
<dbReference type="EMBL" id="CM056810">
    <property type="protein sequence ID" value="KAJ8643352.1"/>
    <property type="molecule type" value="Genomic_DNA"/>
</dbReference>
<accession>A0ACC2MDV6</accession>
<proteinExistence type="predicted"/>
<keyword evidence="2" id="KW-1185">Reference proteome</keyword>
<evidence type="ECO:0000313" key="2">
    <source>
        <dbReference type="Proteomes" id="UP001234297"/>
    </source>
</evidence>
<evidence type="ECO:0000313" key="1">
    <source>
        <dbReference type="EMBL" id="KAJ8643352.1"/>
    </source>
</evidence>
<sequence length="72" mass="8222">MAVRSFDEEVENEREKLKTEKVLSRLLPGSFSTASAIPWQARAYVHFFYGGLSRVLPNTSCLAFENVAWNKK</sequence>
<protein>
    <submittedName>
        <fullName evidence="1">Uncharacterized protein</fullName>
    </submittedName>
</protein>
<dbReference type="Proteomes" id="UP001234297">
    <property type="component" value="Chromosome 2"/>
</dbReference>